<protein>
    <submittedName>
        <fullName evidence="2">Uncharacterized protein</fullName>
    </submittedName>
</protein>
<name>A0A9X5RM36_BACTU</name>
<keyword evidence="1" id="KW-0472">Membrane</keyword>
<sequence length="70" mass="8543">MMRNLSIWWKKYYGFMIIPFIVMTVLFNNLSKYSKIAYFLFIAWLICNLIDFYKKEILSHSKNKTSIYSL</sequence>
<organism evidence="2 3">
    <name type="scientific">Bacillus thuringiensis</name>
    <dbReference type="NCBI Taxonomy" id="1428"/>
    <lineage>
        <taxon>Bacteria</taxon>
        <taxon>Bacillati</taxon>
        <taxon>Bacillota</taxon>
        <taxon>Bacilli</taxon>
        <taxon>Bacillales</taxon>
        <taxon>Bacillaceae</taxon>
        <taxon>Bacillus</taxon>
        <taxon>Bacillus cereus group</taxon>
    </lineage>
</organism>
<feature type="transmembrane region" description="Helical" evidence="1">
    <location>
        <begin position="36"/>
        <end position="53"/>
    </location>
</feature>
<feature type="transmembrane region" description="Helical" evidence="1">
    <location>
        <begin position="12"/>
        <end position="30"/>
    </location>
</feature>
<keyword evidence="1" id="KW-1133">Transmembrane helix</keyword>
<accession>A0A9X5RM36</accession>
<evidence type="ECO:0000256" key="1">
    <source>
        <dbReference type="SAM" id="Phobius"/>
    </source>
</evidence>
<evidence type="ECO:0000313" key="3">
    <source>
        <dbReference type="Proteomes" id="UP000175994"/>
    </source>
</evidence>
<comment type="caution">
    <text evidence="2">The sequence shown here is derived from an EMBL/GenBank/DDBJ whole genome shotgun (WGS) entry which is preliminary data.</text>
</comment>
<proteinExistence type="predicted"/>
<dbReference type="RefSeq" id="WP_253184258.1">
    <property type="nucleotide sequence ID" value="NZ_LXLI01000035.1"/>
</dbReference>
<dbReference type="EMBL" id="LXLI01000035">
    <property type="protein sequence ID" value="OFC89137.1"/>
    <property type="molecule type" value="Genomic_DNA"/>
</dbReference>
<keyword evidence="1" id="KW-0812">Transmembrane</keyword>
<gene>
    <name evidence="2" type="ORF">BTGOE4_56710</name>
</gene>
<dbReference type="Proteomes" id="UP000175994">
    <property type="component" value="Unassembled WGS sequence"/>
</dbReference>
<reference evidence="2 3" key="1">
    <citation type="submission" date="2016-04" db="EMBL/GenBank/DDBJ databases">
        <title>Bacillus thuringiensis and Bacillus weihenstephanensis as novel biocontrol agents of wilt causing Verticillium species.</title>
        <authorList>
            <person name="Hollensteiner J."/>
            <person name="Wemheuer F."/>
            <person name="Harting R."/>
            <person name="Kolarzyk A."/>
            <person name="Diaz-Valerio S."/>
            <person name="Poehlein A."/>
            <person name="Brzuszkiewicz E."/>
            <person name="Nesemann K."/>
            <person name="Braus-Stromeyer S."/>
            <person name="Braus G."/>
            <person name="Daniel R."/>
            <person name="Liesegang H."/>
        </authorList>
    </citation>
    <scope>NUCLEOTIDE SEQUENCE [LARGE SCALE GENOMIC DNA]</scope>
    <source>
        <strain evidence="2 3">GOE4</strain>
    </source>
</reference>
<dbReference type="AlphaFoldDB" id="A0A9X5RM36"/>
<evidence type="ECO:0000313" key="2">
    <source>
        <dbReference type="EMBL" id="OFC89137.1"/>
    </source>
</evidence>